<protein>
    <recommendedName>
        <fullName evidence="2">USP domain-containing protein</fullName>
    </recommendedName>
</protein>
<dbReference type="InterPro" id="IPR038765">
    <property type="entry name" value="Papain-like_cys_pep_sf"/>
</dbReference>
<accession>A0AAD8YNJ6</accession>
<dbReference type="Pfam" id="PF00443">
    <property type="entry name" value="UCH"/>
    <property type="match status" value="1"/>
</dbReference>
<dbReference type="Proteomes" id="UP001239994">
    <property type="component" value="Unassembled WGS sequence"/>
</dbReference>
<dbReference type="GO" id="GO:0004843">
    <property type="term" value="F:cysteine-type deubiquitinase activity"/>
    <property type="evidence" value="ECO:0007669"/>
    <property type="project" value="InterPro"/>
</dbReference>
<sequence length="292" mass="32316">CGKQSCRVDVYNHLSVNLSPATTDSLHTYFKPTLLERFCECEAGCEATEEVEFFTLPRIFVLHLKRFDMLGQKLSDVMDVPSELDLSALPGVASLRQQSRTTDYSDRPLFSDTAEGEGQSWLSFSDLKVSRSTEPAILKSRTKTAYLIFYVHRLPRAKGKKKKGKKQCSCFYPTHAGESSILVGTLPVITSGESISGGFWGGPGGGPGSDAAESCLPSLDYRDPYDYDYQYPGSDSAGSYSPATDYQEDYEDYSRSEEYVDVGLRSDTESDRSEDPSVEVEEARHEDPSCGL</sequence>
<feature type="region of interest" description="Disordered" evidence="1">
    <location>
        <begin position="227"/>
        <end position="292"/>
    </location>
</feature>
<dbReference type="GO" id="GO:0005829">
    <property type="term" value="C:cytosol"/>
    <property type="evidence" value="ECO:0007669"/>
    <property type="project" value="TreeGrafter"/>
</dbReference>
<dbReference type="GO" id="GO:0005634">
    <property type="term" value="C:nucleus"/>
    <property type="evidence" value="ECO:0007669"/>
    <property type="project" value="TreeGrafter"/>
</dbReference>
<evidence type="ECO:0000313" key="4">
    <source>
        <dbReference type="Proteomes" id="UP001239994"/>
    </source>
</evidence>
<dbReference type="InterPro" id="IPR028889">
    <property type="entry name" value="USP"/>
</dbReference>
<comment type="caution">
    <text evidence="3">The sequence shown here is derived from an EMBL/GenBank/DDBJ whole genome shotgun (WGS) entry which is preliminary data.</text>
</comment>
<evidence type="ECO:0000259" key="2">
    <source>
        <dbReference type="PROSITE" id="PS50235"/>
    </source>
</evidence>
<dbReference type="Gene3D" id="3.90.70.10">
    <property type="entry name" value="Cysteine proteinases"/>
    <property type="match status" value="1"/>
</dbReference>
<dbReference type="CDD" id="cd02257">
    <property type="entry name" value="Peptidase_C19"/>
    <property type="match status" value="1"/>
</dbReference>
<gene>
    <name evidence="3" type="ORF">P4O66_023104</name>
</gene>
<dbReference type="InterPro" id="IPR050164">
    <property type="entry name" value="Peptidase_C19"/>
</dbReference>
<dbReference type="SUPFAM" id="SSF54001">
    <property type="entry name" value="Cysteine proteinases"/>
    <property type="match status" value="1"/>
</dbReference>
<dbReference type="PANTHER" id="PTHR24006">
    <property type="entry name" value="UBIQUITIN CARBOXYL-TERMINAL HYDROLASE"/>
    <property type="match status" value="1"/>
</dbReference>
<dbReference type="GO" id="GO:0016579">
    <property type="term" value="P:protein deubiquitination"/>
    <property type="evidence" value="ECO:0007669"/>
    <property type="project" value="InterPro"/>
</dbReference>
<feature type="non-terminal residue" evidence="3">
    <location>
        <position position="292"/>
    </location>
</feature>
<feature type="compositionally biased region" description="Basic and acidic residues" evidence="1">
    <location>
        <begin position="252"/>
        <end position="292"/>
    </location>
</feature>
<dbReference type="InterPro" id="IPR001394">
    <property type="entry name" value="Peptidase_C19_UCH"/>
</dbReference>
<feature type="domain" description="USP" evidence="2">
    <location>
        <begin position="1"/>
        <end position="153"/>
    </location>
</feature>
<feature type="compositionally biased region" description="Low complexity" evidence="1">
    <location>
        <begin position="227"/>
        <end position="236"/>
    </location>
</feature>
<dbReference type="AlphaFoldDB" id="A0AAD8YNJ6"/>
<keyword evidence="4" id="KW-1185">Reference proteome</keyword>
<evidence type="ECO:0000256" key="1">
    <source>
        <dbReference type="SAM" id="MobiDB-lite"/>
    </source>
</evidence>
<dbReference type="EMBL" id="JAROKS010000917">
    <property type="protein sequence ID" value="KAK1783921.1"/>
    <property type="molecule type" value="Genomic_DNA"/>
</dbReference>
<evidence type="ECO:0000313" key="3">
    <source>
        <dbReference type="EMBL" id="KAK1783921.1"/>
    </source>
</evidence>
<organism evidence="3 4">
    <name type="scientific">Electrophorus voltai</name>
    <dbReference type="NCBI Taxonomy" id="2609070"/>
    <lineage>
        <taxon>Eukaryota</taxon>
        <taxon>Metazoa</taxon>
        <taxon>Chordata</taxon>
        <taxon>Craniata</taxon>
        <taxon>Vertebrata</taxon>
        <taxon>Euteleostomi</taxon>
        <taxon>Actinopterygii</taxon>
        <taxon>Neopterygii</taxon>
        <taxon>Teleostei</taxon>
        <taxon>Ostariophysi</taxon>
        <taxon>Gymnotiformes</taxon>
        <taxon>Gymnotoidei</taxon>
        <taxon>Gymnotidae</taxon>
        <taxon>Electrophorus</taxon>
    </lineage>
</organism>
<name>A0AAD8YNJ6_9TELE</name>
<reference evidence="3" key="1">
    <citation type="submission" date="2023-03" db="EMBL/GenBank/DDBJ databases">
        <title>Electrophorus voltai genome.</title>
        <authorList>
            <person name="Bian C."/>
        </authorList>
    </citation>
    <scope>NUCLEOTIDE SEQUENCE</scope>
    <source>
        <strain evidence="3">CB-2022</strain>
        <tissue evidence="3">Muscle</tissue>
    </source>
</reference>
<dbReference type="PROSITE" id="PS50235">
    <property type="entry name" value="USP_3"/>
    <property type="match status" value="1"/>
</dbReference>
<proteinExistence type="predicted"/>